<comment type="caution">
    <text evidence="1">The sequence shown here is derived from an EMBL/GenBank/DDBJ whole genome shotgun (WGS) entry which is preliminary data.</text>
</comment>
<dbReference type="RefSeq" id="WP_004155628.1">
    <property type="nucleotide sequence ID" value="NZ_AAWS01000009.1"/>
</dbReference>
<sequence length="113" mass="13088">MPYKKNLTLDFHALIQNNIDLKLSEHVVLTWAYEAAWDGTLEPLEDDGIRYYCFTPKGFRDALPTLKIKTDRGIRKIIEKLVKQDLLVPHYNRQGIGAYYAFSPITQKLFKGS</sequence>
<protein>
    <submittedName>
        <fullName evidence="1">Uncharacterized protein</fullName>
    </submittedName>
</protein>
<evidence type="ECO:0000313" key="2">
    <source>
        <dbReference type="Proteomes" id="UP000004095"/>
    </source>
</evidence>
<dbReference type="AlphaFoldDB" id="A1ZIE6"/>
<accession>A1ZIE6</accession>
<proteinExistence type="predicted"/>
<dbReference type="Proteomes" id="UP000004095">
    <property type="component" value="Unassembled WGS sequence"/>
</dbReference>
<name>A1ZIE6_MICM2</name>
<gene>
    <name evidence="1" type="ORF">M23134_05687</name>
</gene>
<dbReference type="EMBL" id="AAWS01000009">
    <property type="protein sequence ID" value="EAY29814.1"/>
    <property type="molecule type" value="Genomic_DNA"/>
</dbReference>
<keyword evidence="2" id="KW-1185">Reference proteome</keyword>
<reference evidence="1 2" key="1">
    <citation type="submission" date="2007-01" db="EMBL/GenBank/DDBJ databases">
        <authorList>
            <person name="Haygood M."/>
            <person name="Podell S."/>
            <person name="Anderson C."/>
            <person name="Hopkinson B."/>
            <person name="Roe K."/>
            <person name="Barbeau K."/>
            <person name="Gaasterland T."/>
            <person name="Ferriera S."/>
            <person name="Johnson J."/>
            <person name="Kravitz S."/>
            <person name="Beeson K."/>
            <person name="Sutton G."/>
            <person name="Rogers Y.-H."/>
            <person name="Friedman R."/>
            <person name="Frazier M."/>
            <person name="Venter J.C."/>
        </authorList>
    </citation>
    <scope>NUCLEOTIDE SEQUENCE [LARGE SCALE GENOMIC DNA]</scope>
    <source>
        <strain evidence="1 2">ATCC 23134</strain>
    </source>
</reference>
<organism evidence="1 2">
    <name type="scientific">Microscilla marina ATCC 23134</name>
    <dbReference type="NCBI Taxonomy" id="313606"/>
    <lineage>
        <taxon>Bacteria</taxon>
        <taxon>Pseudomonadati</taxon>
        <taxon>Bacteroidota</taxon>
        <taxon>Cytophagia</taxon>
        <taxon>Cytophagales</taxon>
        <taxon>Microscillaceae</taxon>
        <taxon>Microscilla</taxon>
    </lineage>
</organism>
<evidence type="ECO:0000313" key="1">
    <source>
        <dbReference type="EMBL" id="EAY29814.1"/>
    </source>
</evidence>